<keyword evidence="5" id="KW-1185">Reference proteome</keyword>
<evidence type="ECO:0000313" key="3">
    <source>
        <dbReference type="EMBL" id="RNB52797.1"/>
    </source>
</evidence>
<reference evidence="2 5" key="2">
    <citation type="submission" date="2019-06" db="EMBL/GenBank/DDBJ databases">
        <title>Whole genome shotgun sequence of Brevibacillus agri NBRC 15538.</title>
        <authorList>
            <person name="Hosoyama A."/>
            <person name="Uohara A."/>
            <person name="Ohji S."/>
            <person name="Ichikawa N."/>
        </authorList>
    </citation>
    <scope>NUCLEOTIDE SEQUENCE [LARGE SCALE GENOMIC DNA]</scope>
    <source>
        <strain evidence="2 5">NBRC 15538</strain>
    </source>
</reference>
<organism evidence="3 4">
    <name type="scientific">Brevibacillus agri</name>
    <dbReference type="NCBI Taxonomy" id="51101"/>
    <lineage>
        <taxon>Bacteria</taxon>
        <taxon>Bacillati</taxon>
        <taxon>Bacillota</taxon>
        <taxon>Bacilli</taxon>
        <taxon>Bacillales</taxon>
        <taxon>Paenibacillaceae</taxon>
        <taxon>Brevibacillus</taxon>
    </lineage>
</organism>
<dbReference type="EMBL" id="RHHN01000052">
    <property type="protein sequence ID" value="RNB52797.1"/>
    <property type="molecule type" value="Genomic_DNA"/>
</dbReference>
<dbReference type="InterPro" id="IPR017598">
    <property type="entry name" value="SulphurTrfase_DndC"/>
</dbReference>
<dbReference type="OrthoDB" id="9774475at2"/>
<dbReference type="RefSeq" id="WP_122953197.1">
    <property type="nucleotide sequence ID" value="NZ_BJOD01000091.1"/>
</dbReference>
<dbReference type="NCBIfam" id="TIGR03183">
    <property type="entry name" value="DNA_S_dndC"/>
    <property type="match status" value="1"/>
</dbReference>
<accession>A0A3M8AQ52</accession>
<dbReference type="PANTHER" id="PTHR43196:SF2">
    <property type="entry name" value="PHOSPHOADENOSINE PHOSPHOSULFATE REDUCTASE"/>
    <property type="match status" value="1"/>
</dbReference>
<name>A0A3M8AQ52_9BACL</name>
<reference evidence="3 4" key="1">
    <citation type="submission" date="2018-10" db="EMBL/GenBank/DDBJ databases">
        <title>Phylogenomics of Brevibacillus.</title>
        <authorList>
            <person name="Dunlap C."/>
        </authorList>
    </citation>
    <scope>NUCLEOTIDE SEQUENCE [LARGE SCALE GENOMIC DNA]</scope>
    <source>
        <strain evidence="3 4">NRRL NRS 1219</strain>
    </source>
</reference>
<gene>
    <name evidence="3" type="primary">dndC</name>
    <name evidence="2" type="ORF">BAG01nite_47910</name>
    <name evidence="3" type="ORF">EB820_18435</name>
</gene>
<feature type="domain" description="Phosphoadenosine phosphosulphate reductase" evidence="1">
    <location>
        <begin position="31"/>
        <end position="214"/>
    </location>
</feature>
<dbReference type="GeneID" id="82812907"/>
<dbReference type="Proteomes" id="UP000276178">
    <property type="component" value="Unassembled WGS sequence"/>
</dbReference>
<dbReference type="EMBL" id="BJOD01000091">
    <property type="protein sequence ID" value="GED28689.1"/>
    <property type="molecule type" value="Genomic_DNA"/>
</dbReference>
<dbReference type="AlphaFoldDB" id="A0A3M8AQ52"/>
<dbReference type="SUPFAM" id="SSF52402">
    <property type="entry name" value="Adenine nucleotide alpha hydrolases-like"/>
    <property type="match status" value="1"/>
</dbReference>
<keyword evidence="3" id="KW-0808">Transferase</keyword>
<protein>
    <submittedName>
        <fullName evidence="3">DNA phosphorothioation system sulfurtransferase DndC</fullName>
    </submittedName>
</protein>
<evidence type="ECO:0000313" key="4">
    <source>
        <dbReference type="Proteomes" id="UP000276178"/>
    </source>
</evidence>
<proteinExistence type="predicted"/>
<dbReference type="InterPro" id="IPR002500">
    <property type="entry name" value="PAPS_reduct_dom"/>
</dbReference>
<dbReference type="CDD" id="cd23947">
    <property type="entry name" value="PAPS_reductase-like_YbdN"/>
    <property type="match status" value="1"/>
</dbReference>
<dbReference type="NCBIfam" id="NF005316">
    <property type="entry name" value="PRK06850.1"/>
    <property type="match status" value="1"/>
</dbReference>
<evidence type="ECO:0000313" key="2">
    <source>
        <dbReference type="EMBL" id="GED28689.1"/>
    </source>
</evidence>
<evidence type="ECO:0000259" key="1">
    <source>
        <dbReference type="Pfam" id="PF01507"/>
    </source>
</evidence>
<dbReference type="PANTHER" id="PTHR43196">
    <property type="entry name" value="SULFATE ADENYLYLTRANSFERASE SUBUNIT 2"/>
    <property type="match status" value="1"/>
</dbReference>
<comment type="caution">
    <text evidence="3">The sequence shown here is derived from an EMBL/GenBank/DDBJ whole genome shotgun (WGS) entry which is preliminary data.</text>
</comment>
<evidence type="ECO:0000313" key="5">
    <source>
        <dbReference type="Proteomes" id="UP000317180"/>
    </source>
</evidence>
<dbReference type="GO" id="GO:0016740">
    <property type="term" value="F:transferase activity"/>
    <property type="evidence" value="ECO:0007669"/>
    <property type="project" value="UniProtKB-KW"/>
</dbReference>
<dbReference type="Gene3D" id="3.40.50.620">
    <property type="entry name" value="HUPs"/>
    <property type="match status" value="1"/>
</dbReference>
<sequence>MLFDLINSKDRISDKIAQIQEIYLQDDRPWVVGFSGGKDSSVVVQLVFHALATLPLEKRIKKVFIISSDTLVETPLIISSINATLLKIQQKAVEMNLPIETHKVKPLMEKTFWASLIGKGYPSPRQKFRWCTDRMKIDPANSFILDKVSQFGEVIMVLGVRDSESATRAQVMESHTVDGKILMRHSSLSNAYVYAPIRDFTLDDVWNFLLSNDGKTPWDTDNYELHALYQNSSGGECPLIVDKEIKESAGSCGNSRFGCWVCTVVKEDKALKGFIESGESWLTPLLEYRNWLSEIRDNREYREKHRMNGSIYFVGEGEEKELGLGPFTLEARKEILKELLKTQKRLNNPYDADYKLIQEEELKVIQKYWFEDGDWDNSVQQIYQEVMGEGLDWESDERPLFEREQLTDLELLCEANNVPFDLLKKLIGIEKSYVGYKVRRGLLQDFDKTLNQDKLHYGKVEGFKDEV</sequence>
<dbReference type="InterPro" id="IPR050128">
    <property type="entry name" value="Sulfate_adenylyltrnsfr_sub2"/>
</dbReference>
<dbReference type="InterPro" id="IPR014729">
    <property type="entry name" value="Rossmann-like_a/b/a_fold"/>
</dbReference>
<dbReference type="Proteomes" id="UP000317180">
    <property type="component" value="Unassembled WGS sequence"/>
</dbReference>
<dbReference type="Pfam" id="PF01507">
    <property type="entry name" value="PAPS_reduct"/>
    <property type="match status" value="1"/>
</dbReference>